<comment type="caution">
    <text evidence="2">The sequence shown here is derived from an EMBL/GenBank/DDBJ whole genome shotgun (WGS) entry which is preliminary data.</text>
</comment>
<organism evidence="2 3">
    <name type="scientific">Taxus chinensis</name>
    <name type="common">Chinese yew</name>
    <name type="synonym">Taxus wallichiana var. chinensis</name>
    <dbReference type="NCBI Taxonomy" id="29808"/>
    <lineage>
        <taxon>Eukaryota</taxon>
        <taxon>Viridiplantae</taxon>
        <taxon>Streptophyta</taxon>
        <taxon>Embryophyta</taxon>
        <taxon>Tracheophyta</taxon>
        <taxon>Spermatophyta</taxon>
        <taxon>Pinopsida</taxon>
        <taxon>Pinidae</taxon>
        <taxon>Conifers II</taxon>
        <taxon>Cupressales</taxon>
        <taxon>Taxaceae</taxon>
        <taxon>Taxus</taxon>
    </lineage>
</organism>
<feature type="non-terminal residue" evidence="2">
    <location>
        <position position="1"/>
    </location>
</feature>
<feature type="region of interest" description="Disordered" evidence="1">
    <location>
        <begin position="1"/>
        <end position="60"/>
    </location>
</feature>
<feature type="compositionally biased region" description="Acidic residues" evidence="1">
    <location>
        <begin position="20"/>
        <end position="40"/>
    </location>
</feature>
<sequence>RIEEETESEENESLEKYICENDDNDEEDDLEEDDPEEDYLERDQEPHVFNMNDSEEEGREEEYEFLFMWCKGIQDEEGTHDMGRSEE</sequence>
<evidence type="ECO:0000313" key="2">
    <source>
        <dbReference type="EMBL" id="KAH9327254.1"/>
    </source>
</evidence>
<name>A0AA38GRB4_TAXCH</name>
<feature type="compositionally biased region" description="Acidic residues" evidence="1">
    <location>
        <begin position="1"/>
        <end position="12"/>
    </location>
</feature>
<evidence type="ECO:0000313" key="3">
    <source>
        <dbReference type="Proteomes" id="UP000824469"/>
    </source>
</evidence>
<dbReference type="EMBL" id="JAHRHJ020000002">
    <property type="protein sequence ID" value="KAH9327254.1"/>
    <property type="molecule type" value="Genomic_DNA"/>
</dbReference>
<accession>A0AA38GRB4</accession>
<keyword evidence="3" id="KW-1185">Reference proteome</keyword>
<proteinExistence type="predicted"/>
<dbReference type="AlphaFoldDB" id="A0AA38GRB4"/>
<protein>
    <submittedName>
        <fullName evidence="2">Uncharacterized protein</fullName>
    </submittedName>
</protein>
<dbReference type="Proteomes" id="UP000824469">
    <property type="component" value="Unassembled WGS sequence"/>
</dbReference>
<gene>
    <name evidence="2" type="ORF">KI387_007432</name>
</gene>
<evidence type="ECO:0000256" key="1">
    <source>
        <dbReference type="SAM" id="MobiDB-lite"/>
    </source>
</evidence>
<feature type="non-terminal residue" evidence="2">
    <location>
        <position position="87"/>
    </location>
</feature>
<reference evidence="2 3" key="1">
    <citation type="journal article" date="2021" name="Nat. Plants">
        <title>The Taxus genome provides insights into paclitaxel biosynthesis.</title>
        <authorList>
            <person name="Xiong X."/>
            <person name="Gou J."/>
            <person name="Liao Q."/>
            <person name="Li Y."/>
            <person name="Zhou Q."/>
            <person name="Bi G."/>
            <person name="Li C."/>
            <person name="Du R."/>
            <person name="Wang X."/>
            <person name="Sun T."/>
            <person name="Guo L."/>
            <person name="Liang H."/>
            <person name="Lu P."/>
            <person name="Wu Y."/>
            <person name="Zhang Z."/>
            <person name="Ro D.K."/>
            <person name="Shang Y."/>
            <person name="Huang S."/>
            <person name="Yan J."/>
        </authorList>
    </citation>
    <scope>NUCLEOTIDE SEQUENCE [LARGE SCALE GENOMIC DNA]</scope>
    <source>
        <strain evidence="2">Ta-2019</strain>
    </source>
</reference>